<proteinExistence type="predicted"/>
<comment type="subcellular location">
    <subcellularLocation>
        <location evidence="1">Secreted</location>
    </subcellularLocation>
</comment>
<dbReference type="InterPro" id="IPR050909">
    <property type="entry name" value="Bact_Autotransporter_VF"/>
</dbReference>
<feature type="compositionally biased region" description="Low complexity" evidence="4">
    <location>
        <begin position="1973"/>
        <end position="2003"/>
    </location>
</feature>
<accession>A0A6M9PMC0</accession>
<evidence type="ECO:0000256" key="2">
    <source>
        <dbReference type="ARBA" id="ARBA00022525"/>
    </source>
</evidence>
<dbReference type="SMART" id="SM00912">
    <property type="entry name" value="Haemagg_act"/>
    <property type="match status" value="1"/>
</dbReference>
<organism evidence="6 7">
    <name type="scientific">Polynucleobacter arcticus</name>
    <dbReference type="NCBI Taxonomy" id="1743165"/>
    <lineage>
        <taxon>Bacteria</taxon>
        <taxon>Pseudomonadati</taxon>
        <taxon>Pseudomonadota</taxon>
        <taxon>Betaproteobacteria</taxon>
        <taxon>Burkholderiales</taxon>
        <taxon>Burkholderiaceae</taxon>
        <taxon>Polynucleobacter</taxon>
    </lineage>
</organism>
<dbReference type="Pfam" id="PF13018">
    <property type="entry name" value="ESPR"/>
    <property type="match status" value="1"/>
</dbReference>
<dbReference type="EMBL" id="CP028940">
    <property type="protein sequence ID" value="QKM60075.1"/>
    <property type="molecule type" value="Genomic_DNA"/>
</dbReference>
<feature type="region of interest" description="Disordered" evidence="4">
    <location>
        <begin position="1973"/>
        <end position="2026"/>
    </location>
</feature>
<evidence type="ECO:0000256" key="4">
    <source>
        <dbReference type="SAM" id="MobiDB-lite"/>
    </source>
</evidence>
<dbReference type="InterPro" id="IPR008638">
    <property type="entry name" value="FhaB/CdiA-like_TPS"/>
</dbReference>
<gene>
    <name evidence="6" type="ORF">DN92_02940</name>
</gene>
<sequence>MNKKAYRLIFSKARGMLVAVSEIVVGHVKGSTPATAPQVVAIDCVFTLFPIKAISLSACLLLGSALQLVSTQTQAQTQNLPTGGQVVGGAASIAQPNANKMEITQTTSKAVINWNTFNVGAGNTVQFIQPSSSSQVLNRVVGITGGSSQILGTLTANGQVFIVNPQGIVFGNGSMVNVGALLASTRDIAPNTFMAGGNLQFGANTSANATGLISNAGSLNASSGFVVLAADQIRNTGSINAPGGQVMLTAGDQATLSLSNGQLVQFTVNHNTNNLSIASNGVIQAQDGKIVLNANATNSLLNSVINLSGVVSAQGGAVGIDAGANGKVNLDTATVDVSRQGAPAGNITVSAQEIALANSKLLASGSNSNSSNSSNSSKGGTVILAGNSAHKPSQVAVEDSIIDVSANNFSSVGSVSNTDSKGGTTILSGNRVALLGNSTIDASGTHGGGAVIIGGDQLGKVGSLMPVELAKQTYIGSNTNILIGSTAGDGGFVETSGQTLTMLGNVKGSSQGKNGEWLIDPTDITINAVASANVTNASNVWSGAGTNTTGNVLNTSITNALATGTNVTVTTASSGTAGGNLTVAADLVVTNPSNSTLTLFANQTLTFSGVNVCATGTGKLGLNATAANGTLIINNTNVSLNGGTATLSGNGSVRNINGVNITGDVFFNGNDQISITGSGNSSSHGVYHSGNLTQNNGVLNITGANTNGTGSGVYLIGNVTHNAGTLNITGTNFNSTGNGVDYRSGFLVQNNGSLNLLGNSTGTTTGGGVLLGNNLTQNNGSINITGISNSGIGLRLQGNITQINGALNNIGTSNTSTGVSLSGKLTQTNGYINVTGVSSNSNGISSETMNLTQDGGSFFLNATANKTGIGFNSHITNITQNGGSMSFNGQSQSYVGFSLSSTSTFTQKGGTTNFTSMGNGVHLSNLNQINGTININSSNGTVKTGGNNTQTNGNINITSNNVGTAVDLRGNITQTNGYINVTGVSSTGNGIGSETMNLTQNGGSIFLNGTSITSGIGFNFYDSNITQNNGSISLIGQTKSVSHDGGNLAITTIIQNNGSMNIVGSGGGGLNLANVIQNNGSLNIAGNGTAAKPGITLNGNLSQTNGTLNITGSGNTSTGFKFEGNLRQTNGTLNITGGSNYSSGISLGKQTALGTNNTYNTTTSSWTNVTTAVNSTNASTYDTTTIYSNGSSTLNTTAFPVFNLTVANGNNLSINGNSVNGTGIEVVGLSNLDITAGTLVLNGSISSSQGSGVRLSGSQTNTTRVVTTGANTTTTTTNQSIATALNLLGAGNVTFAGSSASGAGVYLAGGNVTLNNAGTGSLNLNGTSTAGQGVQLGGVTQTTNTNTSAVNTTAGSSNTTANSSTQIGPYLNLIVAGSGSGASLAGTSTSGIGAYLGNVTFAGSALNISGSSNTGAGVQVGGLNSVLATPTTAVSNSSTSTVSNTVTTNTTNNVSLVADTTGNLTQNNGTINIAGFSNGTNGNGSNGYGYYQTGSVTQNNGSLNISGVSEAYRGAEIIGTLTQNNGSINIAGVSNSSNGCVSGTGFYLAGGRIIQNNGNLNISGISNTFIGAHFDNVYTLTQNNGSLNISGTSNTYFGTYSNGNLTQNNGSMNIAGASNMSYGVYQVGNYGNLTQANGSLNITGSSNASDGVLLQGNITQTSGSFNISTLVGNLNQSANINLANNLQLRAGTASAAGNTSGGNVNLGGSINLSNNGTLTIFSGNPNTAAYQANITGANSTGVYYKTYNASAANVNPVNGTQNYYYREAPIQTVTVNNKVYDTTTNASAVVSTVDGDIYRASGIFFTNASAGSQTVNSSALAITNTNSSWVVDGYSIGNVSSSATIAKANVFLSNPGTVSNKPYDGTTSATITGNSSGVAQLGNATAANGSLAPNSTFGPAGVDTTGVFASPLPGQQTVNLANTLTDTANYTLAGGSTLTTTAEIASNPNAQTVVAASSSSGFILQGLSNSGSGSGSTLSKADSAPSSAPSSASASSQGSSGSSAKEDQKSASAGSGSVTATVSPGGDVAIPAVSIVALAD</sequence>
<evidence type="ECO:0000256" key="1">
    <source>
        <dbReference type="ARBA" id="ARBA00004613"/>
    </source>
</evidence>
<keyword evidence="3" id="KW-0732">Signal</keyword>
<dbReference type="PANTHER" id="PTHR12338:SF8">
    <property type="entry name" value="HEME_HEMOPEXIN-BINDING PROTEIN"/>
    <property type="match status" value="1"/>
</dbReference>
<dbReference type="KEGG" id="pard:DN92_02940"/>
<dbReference type="Proteomes" id="UP000501090">
    <property type="component" value="Chromosome"/>
</dbReference>
<dbReference type="InterPro" id="IPR012334">
    <property type="entry name" value="Pectin_lyas_fold"/>
</dbReference>
<name>A0A6M9PMC0_9BURK</name>
<dbReference type="PANTHER" id="PTHR12338">
    <property type="entry name" value="AUTOTRANSPORTER"/>
    <property type="match status" value="1"/>
</dbReference>
<dbReference type="InterPro" id="IPR024973">
    <property type="entry name" value="ESPR"/>
</dbReference>
<dbReference type="SUPFAM" id="SSF51126">
    <property type="entry name" value="Pectin lyase-like"/>
    <property type="match status" value="1"/>
</dbReference>
<protein>
    <recommendedName>
        <fullName evidence="5">Filamentous haemagglutinin FhaB/tRNA nuclease CdiA-like TPS domain-containing protein</fullName>
    </recommendedName>
</protein>
<dbReference type="InterPro" id="IPR011050">
    <property type="entry name" value="Pectin_lyase_fold/virulence"/>
</dbReference>
<evidence type="ECO:0000313" key="6">
    <source>
        <dbReference type="EMBL" id="QKM60075.1"/>
    </source>
</evidence>
<dbReference type="GO" id="GO:0005576">
    <property type="term" value="C:extracellular region"/>
    <property type="evidence" value="ECO:0007669"/>
    <property type="project" value="UniProtKB-SubCell"/>
</dbReference>
<evidence type="ECO:0000313" key="7">
    <source>
        <dbReference type="Proteomes" id="UP000501090"/>
    </source>
</evidence>
<dbReference type="RefSeq" id="WP_173959847.1">
    <property type="nucleotide sequence ID" value="NZ_CBCSCC010000012.1"/>
</dbReference>
<feature type="domain" description="Filamentous haemagglutinin FhaB/tRNA nuclease CdiA-like TPS" evidence="5">
    <location>
        <begin position="77"/>
        <end position="192"/>
    </location>
</feature>
<dbReference type="Gene3D" id="2.160.20.10">
    <property type="entry name" value="Single-stranded right-handed beta-helix, Pectin lyase-like"/>
    <property type="match status" value="2"/>
</dbReference>
<evidence type="ECO:0000256" key="3">
    <source>
        <dbReference type="ARBA" id="ARBA00022729"/>
    </source>
</evidence>
<keyword evidence="2" id="KW-0964">Secreted</keyword>
<reference evidence="6 7" key="1">
    <citation type="submission" date="2018-04" db="EMBL/GenBank/DDBJ databases">
        <title>Polynucleobacter sp. UK-Long2-W17 genome.</title>
        <authorList>
            <person name="Hahn M.W."/>
        </authorList>
    </citation>
    <scope>NUCLEOTIDE SEQUENCE [LARGE SCALE GENOMIC DNA]</scope>
    <source>
        <strain evidence="6 7">UK-Long2-W17</strain>
    </source>
</reference>
<feature type="compositionally biased region" description="Low complexity" evidence="4">
    <location>
        <begin position="2010"/>
        <end position="2023"/>
    </location>
</feature>
<evidence type="ECO:0000259" key="5">
    <source>
        <dbReference type="SMART" id="SM00912"/>
    </source>
</evidence>
<keyword evidence="7" id="KW-1185">Reference proteome</keyword>